<feature type="region of interest" description="Disordered" evidence="7">
    <location>
        <begin position="2314"/>
        <end position="2351"/>
    </location>
</feature>
<feature type="region of interest" description="Disordered" evidence="7">
    <location>
        <begin position="825"/>
        <end position="858"/>
    </location>
</feature>
<dbReference type="SUPFAM" id="SSF49417">
    <property type="entry name" value="p53-like transcription factors"/>
    <property type="match status" value="1"/>
</dbReference>
<feature type="region of interest" description="Disordered" evidence="7">
    <location>
        <begin position="2366"/>
        <end position="2407"/>
    </location>
</feature>
<feature type="compositionally biased region" description="Basic and acidic residues" evidence="7">
    <location>
        <begin position="1729"/>
        <end position="1751"/>
    </location>
</feature>
<feature type="compositionally biased region" description="Basic residues" evidence="7">
    <location>
        <begin position="1262"/>
        <end position="1273"/>
    </location>
</feature>
<dbReference type="Gene3D" id="4.10.280.10">
    <property type="entry name" value="Helix-loop-helix DNA-binding domain"/>
    <property type="match status" value="1"/>
</dbReference>
<feature type="compositionally biased region" description="Pro residues" evidence="7">
    <location>
        <begin position="544"/>
        <end position="554"/>
    </location>
</feature>
<feature type="region of interest" description="Disordered" evidence="7">
    <location>
        <begin position="1234"/>
        <end position="1377"/>
    </location>
</feature>
<feature type="region of interest" description="Disordered" evidence="7">
    <location>
        <begin position="936"/>
        <end position="958"/>
    </location>
</feature>
<protein>
    <submittedName>
        <fullName evidence="10">LOW QUALITY PROTEIN: MAX dimerization protein MGA a</fullName>
    </submittedName>
</protein>
<feature type="region of interest" description="Disordered" evidence="7">
    <location>
        <begin position="78"/>
        <end position="97"/>
    </location>
</feature>
<dbReference type="GO" id="GO:0000785">
    <property type="term" value="C:chromatin"/>
    <property type="evidence" value="ECO:0007669"/>
    <property type="project" value="TreeGrafter"/>
</dbReference>
<evidence type="ECO:0000259" key="8">
    <source>
        <dbReference type="PROSITE" id="PS50252"/>
    </source>
</evidence>
<feature type="domain" description="T-box" evidence="8">
    <location>
        <begin position="107"/>
        <end position="288"/>
    </location>
</feature>
<feature type="region of interest" description="Disordered" evidence="7">
    <location>
        <begin position="1905"/>
        <end position="1984"/>
    </location>
</feature>
<dbReference type="GO" id="GO:0000981">
    <property type="term" value="F:DNA-binding transcription factor activity, RNA polymerase II-specific"/>
    <property type="evidence" value="ECO:0007669"/>
    <property type="project" value="TreeGrafter"/>
</dbReference>
<evidence type="ECO:0000313" key="10">
    <source>
        <dbReference type="EMBL" id="CAK6980496.1"/>
    </source>
</evidence>
<evidence type="ECO:0000256" key="6">
    <source>
        <dbReference type="SAM" id="Coils"/>
    </source>
</evidence>
<feature type="compositionally biased region" description="Polar residues" evidence="7">
    <location>
        <begin position="571"/>
        <end position="581"/>
    </location>
</feature>
<dbReference type="PANTHER" id="PTHR11267:SF32">
    <property type="entry name" value="MAX GENE-ASSOCIATED PROTEIN"/>
    <property type="match status" value="1"/>
</dbReference>
<feature type="compositionally biased region" description="Polar residues" evidence="7">
    <location>
        <begin position="1341"/>
        <end position="1352"/>
    </location>
</feature>
<keyword evidence="2 5" id="KW-0238">DNA-binding</keyword>
<dbReference type="GO" id="GO:0000978">
    <property type="term" value="F:RNA polymerase II cis-regulatory region sequence-specific DNA binding"/>
    <property type="evidence" value="ECO:0007669"/>
    <property type="project" value="InterPro"/>
</dbReference>
<evidence type="ECO:0000256" key="5">
    <source>
        <dbReference type="PROSITE-ProRule" id="PRU00201"/>
    </source>
</evidence>
<evidence type="ECO:0000256" key="3">
    <source>
        <dbReference type="ARBA" id="ARBA00023163"/>
    </source>
</evidence>
<feature type="compositionally biased region" description="Polar residues" evidence="7">
    <location>
        <begin position="707"/>
        <end position="716"/>
    </location>
</feature>
<evidence type="ECO:0000259" key="9">
    <source>
        <dbReference type="PROSITE" id="PS50888"/>
    </source>
</evidence>
<dbReference type="InterPro" id="IPR046360">
    <property type="entry name" value="T-box_DNA-bd"/>
</dbReference>
<organism evidence="10 11">
    <name type="scientific">Scomber scombrus</name>
    <name type="common">Atlantic mackerel</name>
    <name type="synonym">Scomber vernalis</name>
    <dbReference type="NCBI Taxonomy" id="13677"/>
    <lineage>
        <taxon>Eukaryota</taxon>
        <taxon>Metazoa</taxon>
        <taxon>Chordata</taxon>
        <taxon>Craniata</taxon>
        <taxon>Vertebrata</taxon>
        <taxon>Euteleostomi</taxon>
        <taxon>Actinopterygii</taxon>
        <taxon>Neopterygii</taxon>
        <taxon>Teleostei</taxon>
        <taxon>Neoteleostei</taxon>
        <taxon>Acanthomorphata</taxon>
        <taxon>Pelagiaria</taxon>
        <taxon>Scombriformes</taxon>
        <taxon>Scombridae</taxon>
        <taxon>Scomber</taxon>
    </lineage>
</organism>
<feature type="compositionally biased region" description="Low complexity" evidence="7">
    <location>
        <begin position="2061"/>
        <end position="2080"/>
    </location>
</feature>
<feature type="compositionally biased region" description="Basic and acidic residues" evidence="7">
    <location>
        <begin position="1252"/>
        <end position="1261"/>
    </location>
</feature>
<dbReference type="InterPro" id="IPR036960">
    <property type="entry name" value="T-box_sf"/>
</dbReference>
<feature type="compositionally biased region" description="Basic residues" evidence="7">
    <location>
        <begin position="1309"/>
        <end position="1318"/>
    </location>
</feature>
<dbReference type="PRINTS" id="PR00937">
    <property type="entry name" value="TBOX"/>
</dbReference>
<feature type="region of interest" description="Disordered" evidence="7">
    <location>
        <begin position="399"/>
        <end position="426"/>
    </location>
</feature>
<feature type="compositionally biased region" description="Polar residues" evidence="7">
    <location>
        <begin position="85"/>
        <end position="96"/>
    </location>
</feature>
<dbReference type="Pfam" id="PF00907">
    <property type="entry name" value="T-box"/>
    <property type="match status" value="1"/>
</dbReference>
<feature type="compositionally biased region" description="Polar residues" evidence="7">
    <location>
        <begin position="1905"/>
        <end position="1918"/>
    </location>
</feature>
<evidence type="ECO:0000256" key="7">
    <source>
        <dbReference type="SAM" id="MobiDB-lite"/>
    </source>
</evidence>
<dbReference type="GO" id="GO:0046983">
    <property type="term" value="F:protein dimerization activity"/>
    <property type="evidence" value="ECO:0007669"/>
    <property type="project" value="InterPro"/>
</dbReference>
<accession>A0AAV1Q8E5</accession>
<dbReference type="CDD" id="cd20195">
    <property type="entry name" value="T-box_MGA-like"/>
    <property type="match status" value="1"/>
</dbReference>
<dbReference type="Gene3D" id="2.60.40.820">
    <property type="entry name" value="Transcription factor, T-box"/>
    <property type="match status" value="1"/>
</dbReference>
<evidence type="ECO:0000256" key="1">
    <source>
        <dbReference type="ARBA" id="ARBA00023015"/>
    </source>
</evidence>
<feature type="compositionally biased region" description="Polar residues" evidence="7">
    <location>
        <begin position="2385"/>
        <end position="2400"/>
    </location>
</feature>
<dbReference type="PROSITE" id="PS50888">
    <property type="entry name" value="BHLH"/>
    <property type="match status" value="1"/>
</dbReference>
<feature type="region of interest" description="Disordered" evidence="7">
    <location>
        <begin position="533"/>
        <end position="608"/>
    </location>
</feature>
<feature type="domain" description="BHLH" evidence="9">
    <location>
        <begin position="2223"/>
        <end position="2273"/>
    </location>
</feature>
<feature type="compositionally biased region" description="Polar residues" evidence="7">
    <location>
        <begin position="830"/>
        <end position="840"/>
    </location>
</feature>
<name>A0AAV1Q8E5_SCOSC</name>
<keyword evidence="3" id="KW-0804">Transcription</keyword>
<feature type="compositionally biased region" description="Acidic residues" evidence="7">
    <location>
        <begin position="1809"/>
        <end position="1820"/>
    </location>
</feature>
<dbReference type="InterPro" id="IPR032060">
    <property type="entry name" value="MGA_dom"/>
</dbReference>
<feature type="compositionally biased region" description="Polar residues" evidence="7">
    <location>
        <begin position="365"/>
        <end position="374"/>
    </location>
</feature>
<feature type="compositionally biased region" description="Basic residues" evidence="7">
    <location>
        <begin position="2314"/>
        <end position="2324"/>
    </location>
</feature>
<evidence type="ECO:0000256" key="4">
    <source>
        <dbReference type="ARBA" id="ARBA00023242"/>
    </source>
</evidence>
<dbReference type="SMART" id="SM00425">
    <property type="entry name" value="TBOX"/>
    <property type="match status" value="1"/>
</dbReference>
<feature type="compositionally biased region" description="Acidic residues" evidence="7">
    <location>
        <begin position="2624"/>
        <end position="2636"/>
    </location>
</feature>
<dbReference type="Pfam" id="PF00010">
    <property type="entry name" value="HLH"/>
    <property type="match status" value="1"/>
</dbReference>
<feature type="region of interest" description="Disordered" evidence="7">
    <location>
        <begin position="695"/>
        <end position="752"/>
    </location>
</feature>
<dbReference type="GO" id="GO:0005634">
    <property type="term" value="C:nucleus"/>
    <property type="evidence" value="ECO:0007669"/>
    <property type="project" value="UniProtKB-SubCell"/>
</dbReference>
<dbReference type="Proteomes" id="UP001314229">
    <property type="component" value="Unassembled WGS sequence"/>
</dbReference>
<keyword evidence="11" id="KW-1185">Reference proteome</keyword>
<feature type="compositionally biased region" description="Acidic residues" evidence="7">
    <location>
        <begin position="2199"/>
        <end position="2210"/>
    </location>
</feature>
<feature type="region of interest" description="Disordered" evidence="7">
    <location>
        <begin position="2189"/>
        <end position="2223"/>
    </location>
</feature>
<feature type="region of interest" description="Disordered" evidence="7">
    <location>
        <begin position="1148"/>
        <end position="1170"/>
    </location>
</feature>
<feature type="compositionally biased region" description="Low complexity" evidence="7">
    <location>
        <begin position="717"/>
        <end position="734"/>
    </location>
</feature>
<feature type="region of interest" description="Disordered" evidence="7">
    <location>
        <begin position="2154"/>
        <end position="2177"/>
    </location>
</feature>
<feature type="coiled-coil region" evidence="6">
    <location>
        <begin position="2263"/>
        <end position="2290"/>
    </location>
</feature>
<proteinExistence type="predicted"/>
<comment type="caution">
    <text evidence="10">The sequence shown here is derived from an EMBL/GenBank/DDBJ whole genome shotgun (WGS) entry which is preliminary data.</text>
</comment>
<dbReference type="EMBL" id="CAWUFR010000694">
    <property type="protein sequence ID" value="CAK6980496.1"/>
    <property type="molecule type" value="Genomic_DNA"/>
</dbReference>
<keyword evidence="1" id="KW-0805">Transcription regulation</keyword>
<evidence type="ECO:0000313" key="11">
    <source>
        <dbReference type="Proteomes" id="UP001314229"/>
    </source>
</evidence>
<dbReference type="InterPro" id="IPR001699">
    <property type="entry name" value="TF_T-box"/>
</dbReference>
<gene>
    <name evidence="10" type="ORF">FSCOSCO3_A034493</name>
</gene>
<dbReference type="GO" id="GO:0045893">
    <property type="term" value="P:positive regulation of DNA-templated transcription"/>
    <property type="evidence" value="ECO:0007669"/>
    <property type="project" value="InterPro"/>
</dbReference>
<feature type="compositionally biased region" description="Pro residues" evidence="7">
    <location>
        <begin position="2489"/>
        <end position="2511"/>
    </location>
</feature>
<feature type="region of interest" description="Disordered" evidence="7">
    <location>
        <begin position="2011"/>
        <end position="2030"/>
    </location>
</feature>
<feature type="compositionally biased region" description="Basic and acidic residues" evidence="7">
    <location>
        <begin position="1821"/>
        <end position="1833"/>
    </location>
</feature>
<dbReference type="SMART" id="SM00353">
    <property type="entry name" value="HLH"/>
    <property type="match status" value="1"/>
</dbReference>
<comment type="subcellular location">
    <subcellularLocation>
        <location evidence="5">Nucleus</location>
    </subcellularLocation>
</comment>
<feature type="compositionally biased region" description="Pro residues" evidence="7">
    <location>
        <begin position="2014"/>
        <end position="2025"/>
    </location>
</feature>
<feature type="region of interest" description="Disordered" evidence="7">
    <location>
        <begin position="2050"/>
        <end position="2127"/>
    </location>
</feature>
<dbReference type="SUPFAM" id="SSF47459">
    <property type="entry name" value="HLH, helix-loop-helix DNA-binding domain"/>
    <property type="match status" value="1"/>
</dbReference>
<dbReference type="PROSITE" id="PS50252">
    <property type="entry name" value="TBOX_3"/>
    <property type="match status" value="1"/>
</dbReference>
<dbReference type="FunFam" id="2.60.40.820:FF:000009">
    <property type="entry name" value="MAX gene-associated protein isoform X1"/>
    <property type="match status" value="1"/>
</dbReference>
<dbReference type="Pfam" id="PF16059">
    <property type="entry name" value="MGA_dom"/>
    <property type="match status" value="1"/>
</dbReference>
<keyword evidence="4 5" id="KW-0539">Nucleus</keyword>
<feature type="region of interest" description="Disordered" evidence="7">
    <location>
        <begin position="351"/>
        <end position="374"/>
    </location>
</feature>
<feature type="region of interest" description="Disordered" evidence="7">
    <location>
        <begin position="1719"/>
        <end position="1751"/>
    </location>
</feature>
<dbReference type="GO" id="GO:0001708">
    <property type="term" value="P:cell fate specification"/>
    <property type="evidence" value="ECO:0007669"/>
    <property type="project" value="TreeGrafter"/>
</dbReference>
<sequence length="2714" mass="294370">MASKKKQKGMVLHQEGATTPAAAPAANHPLAHLVALKPGKASEGGMEQGTHVTSKEADMMGKSNMYPAREVLQMSGGLPVKKHPASSNPQSDNLSPESVCRGIKVTLDNNSMWNEFFRCKTEMILTKQGSRMFPYCRFRISGLQPSRKYCLIMDVQTVDNSRYKWTGKVWQVCGKAECHVKSRPFAHPESPSAGQHWMQNPVSFYKLKLTSNMSDQEGNTILHPMHRYLPRLHVVQTDKAAKDIKLNGPNVVTFTFPQTEFMAVTAYQNSRFTQLKVDYNPFTKGLKEDGSSSWGLKLKSNISKDSHKDEGATTNEQHPVKKSLKSLLANHKPRSSKVVDSKPSALADLQKNATTNKDQPAANVTGESSWNSGSPQKLISEMIREAHVSLQRCNLEQLSISSDTGHRTKQPNTKTTALKGNGPDVPNRDSAFVQKHSETSPLKESETVVTKKKVKEDGHLLNSLNCKDTIRTDVSEVSHKLPVAAGALPTVSPNVSIDHKHKSEAQTEVNMKQHKRPAPLPLPALALFLKQHSTKSKKVKSKPESPPAAFPPESLPETPGCAAASGCAPSDHTNNETSPIQDPTGDTAKPDNQSSDSADLHPGEVGLIVPGPAVQTTLQLSSPSCEDVGAAPDPRGSRTDDYVASVTLPESSVSQPTLPLSTSVLPNSDQPLCSLGISLSTISSTLATSSATSILSPPIDTVLPDLNTPQTPTVTESSTLPSDPKSPDSLLPDPKCSPFGFESLSPASSSDPLPPFPAVIDLELSSAPSEPTPAVVPPEELLLNEDSTDSVFKWHTVLPPTEQYTETSFTTFQSTPQTLPLVSNAAPLLPSQSPSHLASQTLDTTSTPPPDPTPSFQENEQLLPFPAELSPLTLQLPLSPTFSSLDGDALSPTPSIAELVQFFSTDDDLGMEVEFANTEAVPTPCLPPSTVEANAHDPPQQVQPVPAPKPCKRKKSWRRKVAKTDVDQTLDESIYTNMQPSLEEVEEQLFISFTSKEALKLHVVDSPEAVGPAAETCTAPEVRQLAAEETDVEPSESFEDPIAAFEKILLRDLQLMKHRQVIHPVLQEVGLKMSLLDASLSIDLQYLGVRLPLPPPRPLRPLHPPPGGSVEPLSKELPPAHNVPAAFVSRTGKTTDVTQIKGWREKFTPSEAPAEAPPPSKPEAVCSSDSTKRNLSAFCSDMLDEYLENEGKLLDQRAASFSQPPAPLVYELPTRSSSYVRTLDSVLKQTCSTPTSDLISGFVPPSKRPKLPPKEPKTFRRGERRLRGLKQNKPRPEPTAATSVGPAESIPAVSGPPEPTDSSTEAPKAKKHLLKVRAAHTDPSPDPPQAPTRRKRLKPKNWSQTLSSSQGSEDMAPLESDSELGEDSPGGGRPVVTRALLKQKDLEDGVVWEGRRRTCITRERAAIALTSLFTLSGFVSENPTAPIPPPCRRAPPCLNESCRLGCVCSSLAFSCRPGHCGRPGCMFGCSCLKQKVVLLKNLDGSDSSSSNQESNRRRRRRRRRMKMAYILKEADSVSQPAERVRILWKRHSGDSDPEPVCVPQPNSESCSAVRIRLFYTLIKFKISSSLDSSSCARVRAYRGKMRKQKQKIVESFRTIFKRNRTCISSCYMKSFWTLTDEPGFICSELKVIRFCFSSAREPAATPKPSKRLTIVAECRWRSDADRDRMLKKLCEAMAQDRLNEPFWFRRYLVSPVSQTVEESNGERCIQYKIHISQPRLGQKPAQARQQEDRTGTKPQREEKELKEEKEVKEKKKLKEKKELKEEKEVKEKKKLKEKKELKEVERPLEDWQQEVMDEEELLEDWQQEVEEGDLEEEKEEKDEGREVETTAEKKKLLNTALPFLTGISPAGFLSADRKQPGGTDQLIQVNGKLYPLAKIQLGKMGALHPANRLAAYLTGRVGFNRKQQVGPPQTQTADLSPPARPPSSTANPPLSTPAVPTDSVKPSSGLAAPKGSQLLMVQVPAPPRPPAPSSSTTPTMFLQPVQGPAGLQYYRRPDGKLVQLFRIGQLRPVTPDPSQPAPPSSLPQATPITASTCTLKIFPPSASNKHHVVVTSPRPPTSAGSSPSPFSLSGLRSFSLPPLPPRSGLPGQKSTIKIFPPPSNKDHVVVTKVPPPPATSSGSLRPPPPALLSLISLKPSAVRGTEPGIQTVTVSAGGSEVRPASPPEPEPACGTGDLDIICVDEDMEEVEDLVNSSSEETENSSDFSDESGDHGEKNPPTKIKRSLHTVLERERRGKISELFDGLRREVALTDEKTSKVSTLNKARQEIRSLQSQMDNLKSVKICLNQQRAAHIRHLAQCSGKSEQRILRKLQHLSSNQRKHERIQTANRRTASDNDAAPPTTSPVPSPVQQTFSHCVVNVSQPAPAASHNAPVQRDRPRTIPNILSRSKTPTPTSPQKATPAAASSFHTVVPTEVLSLVGTALPGQQILTLSPLMAGPTVLQPPTPGVASVTLNIPSLTNQQIHLTSLPRPPTAANLNNLLHLVHPPRQPSPRQPSPPPPQQETAPPRPADISDWPSDQSKDQDGSDITSEFCSSAPAAQEPPSSSESSRSSAARHADVSGPVGAGPVGAGPQQDADYENLTSLLDDIVFLNGQALPGKPEQDVPEGGEGRGQSPWLLQLDSDSDDTVATETEEAGLNGHSEALQEGAGSGGVLAPPPLLQMKVGGAKRAEPASSASVAGGGGAAPPQRKGGVAWRPMPRLVPLGLRGAPPS</sequence>
<feature type="region of interest" description="Disordered" evidence="7">
    <location>
        <begin position="1809"/>
        <end position="1833"/>
    </location>
</feature>
<feature type="compositionally biased region" description="Low complexity" evidence="7">
    <location>
        <begin position="2536"/>
        <end position="2556"/>
    </location>
</feature>
<reference evidence="10 11" key="1">
    <citation type="submission" date="2024-01" db="EMBL/GenBank/DDBJ databases">
        <authorList>
            <person name="Alioto T."/>
            <person name="Alioto T."/>
            <person name="Gomez Garrido J."/>
        </authorList>
    </citation>
    <scope>NUCLEOTIDE SEQUENCE [LARGE SCALE GENOMIC DNA]</scope>
</reference>
<dbReference type="InterPro" id="IPR036638">
    <property type="entry name" value="HLH_DNA-bd_sf"/>
</dbReference>
<comment type="caution">
    <text evidence="5">Lacks conserved residue(s) required for the propagation of feature annotation.</text>
</comment>
<evidence type="ECO:0000256" key="2">
    <source>
        <dbReference type="ARBA" id="ARBA00023125"/>
    </source>
</evidence>
<dbReference type="PANTHER" id="PTHR11267">
    <property type="entry name" value="T-BOX PROTEIN-RELATED"/>
    <property type="match status" value="1"/>
</dbReference>
<feature type="region of interest" description="Disordered" evidence="7">
    <location>
        <begin position="620"/>
        <end position="642"/>
    </location>
</feature>
<feature type="region of interest" description="Disordered" evidence="7">
    <location>
        <begin position="1"/>
        <end position="22"/>
    </location>
</feature>
<dbReference type="InterPro" id="IPR011598">
    <property type="entry name" value="bHLH_dom"/>
</dbReference>
<keyword evidence="6" id="KW-0175">Coiled coil</keyword>
<feature type="region of interest" description="Disordered" evidence="7">
    <location>
        <begin position="2485"/>
        <end position="2714"/>
    </location>
</feature>
<dbReference type="InterPro" id="IPR008967">
    <property type="entry name" value="p53-like_TF_DNA-bd_sf"/>
</dbReference>